<dbReference type="AlphaFoldDB" id="A0A915E6Q5"/>
<dbReference type="WBParaSite" id="jg26785">
    <property type="protein sequence ID" value="jg26785"/>
    <property type="gene ID" value="jg26785"/>
</dbReference>
<dbReference type="InterPro" id="IPR004345">
    <property type="entry name" value="TB2_DP1_HVA22"/>
</dbReference>
<evidence type="ECO:0000313" key="2">
    <source>
        <dbReference type="WBParaSite" id="jg26785"/>
    </source>
</evidence>
<evidence type="ECO:0000313" key="1">
    <source>
        <dbReference type="Proteomes" id="UP000887574"/>
    </source>
</evidence>
<name>A0A915E6Q5_9BILA</name>
<proteinExistence type="predicted"/>
<keyword evidence="1" id="KW-1185">Reference proteome</keyword>
<organism evidence="1 2">
    <name type="scientific">Ditylenchus dipsaci</name>
    <dbReference type="NCBI Taxonomy" id="166011"/>
    <lineage>
        <taxon>Eukaryota</taxon>
        <taxon>Metazoa</taxon>
        <taxon>Ecdysozoa</taxon>
        <taxon>Nematoda</taxon>
        <taxon>Chromadorea</taxon>
        <taxon>Rhabditida</taxon>
        <taxon>Tylenchina</taxon>
        <taxon>Tylenchomorpha</taxon>
        <taxon>Sphaerularioidea</taxon>
        <taxon>Anguinidae</taxon>
        <taxon>Anguininae</taxon>
        <taxon>Ditylenchus</taxon>
    </lineage>
</organism>
<reference evidence="2" key="1">
    <citation type="submission" date="2022-11" db="UniProtKB">
        <authorList>
            <consortium name="WormBaseParasite"/>
        </authorList>
    </citation>
    <scope>IDENTIFICATION</scope>
</reference>
<dbReference type="Pfam" id="PF03134">
    <property type="entry name" value="TB2_DP1_HVA22"/>
    <property type="match status" value="1"/>
</dbReference>
<sequence length="92" mass="10335">MFGYLLDLLSTTISAACRCIIRGKPSDEKTRPLVPLAKYWTVFGVMTIMESLANMLNLPYLIPGYSLLKFSAVIYLYGAGYERVFNNVVSPF</sequence>
<accession>A0A915E6Q5</accession>
<protein>
    <submittedName>
        <fullName evidence="2">Receptor expression-enhancing protein</fullName>
    </submittedName>
</protein>
<dbReference type="Proteomes" id="UP000887574">
    <property type="component" value="Unplaced"/>
</dbReference>